<dbReference type="EMBL" id="QKUF01000010">
    <property type="protein sequence ID" value="PZW28413.1"/>
    <property type="molecule type" value="Genomic_DNA"/>
</dbReference>
<dbReference type="AlphaFoldDB" id="A0A326U571"/>
<comment type="caution">
    <text evidence="1">The sequence shown here is derived from an EMBL/GenBank/DDBJ whole genome shotgun (WGS) entry which is preliminary data.</text>
</comment>
<dbReference type="Proteomes" id="UP000248806">
    <property type="component" value="Unassembled WGS sequence"/>
</dbReference>
<reference evidence="1 2" key="1">
    <citation type="submission" date="2018-06" db="EMBL/GenBank/DDBJ databases">
        <title>Genomic Encyclopedia of Archaeal and Bacterial Type Strains, Phase II (KMG-II): from individual species to whole genera.</title>
        <authorList>
            <person name="Goeker M."/>
        </authorList>
    </citation>
    <scope>NUCLEOTIDE SEQUENCE [LARGE SCALE GENOMIC DNA]</scope>
    <source>
        <strain evidence="1 2">ATCC BAA-1881</strain>
    </source>
</reference>
<accession>A0A326U571</accession>
<protein>
    <submittedName>
        <fullName evidence="1">Uncharacterized protein</fullName>
    </submittedName>
</protein>
<proteinExistence type="predicted"/>
<dbReference type="InterPro" id="IPR010982">
    <property type="entry name" value="Lambda_DNA-bd_dom_sf"/>
</dbReference>
<gene>
    <name evidence="1" type="ORF">EI42_03167</name>
</gene>
<dbReference type="RefSeq" id="WP_111323551.1">
    <property type="nucleotide sequence ID" value="NZ_BIFX01000001.1"/>
</dbReference>
<evidence type="ECO:0000313" key="2">
    <source>
        <dbReference type="Proteomes" id="UP000248806"/>
    </source>
</evidence>
<keyword evidence="2" id="KW-1185">Reference proteome</keyword>
<evidence type="ECO:0000313" key="1">
    <source>
        <dbReference type="EMBL" id="PZW28413.1"/>
    </source>
</evidence>
<organism evidence="1 2">
    <name type="scientific">Thermosporothrix hazakensis</name>
    <dbReference type="NCBI Taxonomy" id="644383"/>
    <lineage>
        <taxon>Bacteria</taxon>
        <taxon>Bacillati</taxon>
        <taxon>Chloroflexota</taxon>
        <taxon>Ktedonobacteria</taxon>
        <taxon>Ktedonobacterales</taxon>
        <taxon>Thermosporotrichaceae</taxon>
        <taxon>Thermosporothrix</taxon>
    </lineage>
</organism>
<dbReference type="GO" id="GO:0003677">
    <property type="term" value="F:DNA binding"/>
    <property type="evidence" value="ECO:0007669"/>
    <property type="project" value="InterPro"/>
</dbReference>
<sequence>MDKQQNEQAEIVRQTLETARNQKDIVYEEIANRTGVKRQTVAATFLASNTRNASQNFLKVWLALDLPIVLFLQLTGCLDLMEELVKTYPGEYPNAESFLKMVTGEVPSELEGYYKDLPVEDQKLAADLTGSIISEIHRIFSERRQNPSKGVNGGGPLRRLFAV</sequence>
<name>A0A326U571_THEHA</name>
<dbReference type="SUPFAM" id="SSF47413">
    <property type="entry name" value="lambda repressor-like DNA-binding domains"/>
    <property type="match status" value="1"/>
</dbReference>